<evidence type="ECO:0000313" key="2">
    <source>
        <dbReference type="EMBL" id="ONK65063.1"/>
    </source>
</evidence>
<dbReference type="Proteomes" id="UP000243459">
    <property type="component" value="Chromosome 7"/>
</dbReference>
<dbReference type="EMBL" id="CM007387">
    <property type="protein sequence ID" value="ONK65063.1"/>
    <property type="molecule type" value="Genomic_DNA"/>
</dbReference>
<evidence type="ECO:0000259" key="1">
    <source>
        <dbReference type="Pfam" id="PF03478"/>
    </source>
</evidence>
<gene>
    <name evidence="2" type="ORF">A4U43_C07F33220</name>
</gene>
<accession>A0A5P1EH64</accession>
<dbReference type="AlphaFoldDB" id="A0A5P1EH64"/>
<protein>
    <recommendedName>
        <fullName evidence="1">KIB1-4 beta-propeller domain-containing protein</fullName>
    </recommendedName>
</protein>
<evidence type="ECO:0000313" key="3">
    <source>
        <dbReference type="Proteomes" id="UP000243459"/>
    </source>
</evidence>
<reference evidence="3" key="1">
    <citation type="journal article" date="2017" name="Nat. Commun.">
        <title>The asparagus genome sheds light on the origin and evolution of a young Y chromosome.</title>
        <authorList>
            <person name="Harkess A."/>
            <person name="Zhou J."/>
            <person name="Xu C."/>
            <person name="Bowers J.E."/>
            <person name="Van der Hulst R."/>
            <person name="Ayyampalayam S."/>
            <person name="Mercati F."/>
            <person name="Riccardi P."/>
            <person name="McKain M.R."/>
            <person name="Kakrana A."/>
            <person name="Tang H."/>
            <person name="Ray J."/>
            <person name="Groenendijk J."/>
            <person name="Arikit S."/>
            <person name="Mathioni S.M."/>
            <person name="Nakano M."/>
            <person name="Shan H."/>
            <person name="Telgmann-Rauber A."/>
            <person name="Kanno A."/>
            <person name="Yue Z."/>
            <person name="Chen H."/>
            <person name="Li W."/>
            <person name="Chen Y."/>
            <person name="Xu X."/>
            <person name="Zhang Y."/>
            <person name="Luo S."/>
            <person name="Chen H."/>
            <person name="Gao J."/>
            <person name="Mao Z."/>
            <person name="Pires J.C."/>
            <person name="Luo M."/>
            <person name="Kudrna D."/>
            <person name="Wing R.A."/>
            <person name="Meyers B.C."/>
            <person name="Yi K."/>
            <person name="Kong H."/>
            <person name="Lavrijsen P."/>
            <person name="Sunseri F."/>
            <person name="Falavigna A."/>
            <person name="Ye Y."/>
            <person name="Leebens-Mack J.H."/>
            <person name="Chen G."/>
        </authorList>
    </citation>
    <scope>NUCLEOTIDE SEQUENCE [LARGE SCALE GENOMIC DNA]</scope>
    <source>
        <strain evidence="3">cv. DH0086</strain>
    </source>
</reference>
<keyword evidence="3" id="KW-1185">Reference proteome</keyword>
<dbReference type="PANTHER" id="PTHR44259">
    <property type="entry name" value="OS07G0183000 PROTEIN-RELATED"/>
    <property type="match status" value="1"/>
</dbReference>
<dbReference type="Gramene" id="ONK65063">
    <property type="protein sequence ID" value="ONK65063"/>
    <property type="gene ID" value="A4U43_C07F33220"/>
</dbReference>
<dbReference type="PANTHER" id="PTHR44259:SF114">
    <property type="entry name" value="OS06G0707300 PROTEIN"/>
    <property type="match status" value="1"/>
</dbReference>
<feature type="domain" description="KIB1-4 beta-propeller" evidence="1">
    <location>
        <begin position="5"/>
        <end position="157"/>
    </location>
</feature>
<dbReference type="Pfam" id="PF03478">
    <property type="entry name" value="Beta-prop_KIB1-4"/>
    <property type="match status" value="1"/>
</dbReference>
<name>A0A5P1EH64_ASPOF</name>
<dbReference type="InterPro" id="IPR050942">
    <property type="entry name" value="F-box_BR-signaling"/>
</dbReference>
<sequence length="187" mass="21353">MNGSVAVAIWEYSGGRLAYTRLGIDRAWIDLKETLLTSDRFQDVVAYKDGLFCAVDFYARKVVALDFSSAQTVRSTDLTLNLPAYRDRDDGWTCFQEARLVNSSSKLFLVRWRSLINVGETKRREVDVYKLMDDDDKRRQEVGSHQIPRRLLFLPRVQSVNLIIHGHLPQVKDQLTASTSSGTPVTR</sequence>
<organism evidence="2 3">
    <name type="scientific">Asparagus officinalis</name>
    <name type="common">Garden asparagus</name>
    <dbReference type="NCBI Taxonomy" id="4686"/>
    <lineage>
        <taxon>Eukaryota</taxon>
        <taxon>Viridiplantae</taxon>
        <taxon>Streptophyta</taxon>
        <taxon>Embryophyta</taxon>
        <taxon>Tracheophyta</taxon>
        <taxon>Spermatophyta</taxon>
        <taxon>Magnoliopsida</taxon>
        <taxon>Liliopsida</taxon>
        <taxon>Asparagales</taxon>
        <taxon>Asparagaceae</taxon>
        <taxon>Asparagoideae</taxon>
        <taxon>Asparagus</taxon>
    </lineage>
</organism>
<dbReference type="InterPro" id="IPR005174">
    <property type="entry name" value="KIB1-4_b-propeller"/>
</dbReference>
<proteinExistence type="predicted"/>